<reference evidence="2 3" key="1">
    <citation type="submission" date="2020-07" db="EMBL/GenBank/DDBJ databases">
        <title>Taxonomic proposal: Crassvirales, a new order of highly abundant and diverse bacterial viruses.</title>
        <authorList>
            <person name="Shkoporov A.N."/>
            <person name="Stockdale S.R."/>
            <person name="Guerin E."/>
            <person name="Ross R.P."/>
            <person name="Hill C."/>
        </authorList>
    </citation>
    <scope>NUCLEOTIDE SEQUENCE [LARGE SCALE GENOMIC DNA]</scope>
</reference>
<proteinExistence type="predicted"/>
<sequence length="200" mass="23652">MKKVGLIIIGVLVIVCGILYNSNIRLTKQYNTSIENIKAYDMELSNVTNQSRVYKLTIEQLNTFKDSTLLKINEMREEMGIKDKRLKQLQYELSSINKSDTLLTPDTIFKNPSFELDTIMGDKWFQNHLYLKYPNIVVSTPTIELERLTAIQGRRETVKPPKKFFLFRWFQKKHTVVEVQIRERNPYVKNKTQRFIEIVE</sequence>
<dbReference type="EMBL" id="MT774378">
    <property type="protein sequence ID" value="QOR58257.1"/>
    <property type="molecule type" value="Genomic_DNA"/>
</dbReference>
<name>A0A7M1RV00_9CAUD</name>
<protein>
    <submittedName>
        <fullName evidence="2">Lysis regulatory protein</fullName>
    </submittedName>
</protein>
<evidence type="ECO:0000313" key="2">
    <source>
        <dbReference type="EMBL" id="QOR58257.1"/>
    </source>
</evidence>
<dbReference type="GeneID" id="65128727"/>
<evidence type="ECO:0000313" key="3">
    <source>
        <dbReference type="Proteomes" id="UP000593828"/>
    </source>
</evidence>
<keyword evidence="1" id="KW-0812">Transmembrane</keyword>
<dbReference type="RefSeq" id="YP_010110415.1">
    <property type="nucleotide sequence ID" value="NC_055871.1"/>
</dbReference>
<keyword evidence="1" id="KW-1133">Transmembrane helix</keyword>
<dbReference type="KEGG" id="vg:65128727"/>
<feature type="transmembrane region" description="Helical" evidence="1">
    <location>
        <begin position="6"/>
        <end position="24"/>
    </location>
</feature>
<keyword evidence="1" id="KW-0472">Membrane</keyword>
<evidence type="ECO:0000256" key="1">
    <source>
        <dbReference type="SAM" id="Phobius"/>
    </source>
</evidence>
<organism evidence="2 3">
    <name type="scientific">uncultured phage cr106_1</name>
    <dbReference type="NCBI Taxonomy" id="2772062"/>
    <lineage>
        <taxon>Viruses</taxon>
        <taxon>Duplodnaviria</taxon>
        <taxon>Heunggongvirae</taxon>
        <taxon>Uroviricota</taxon>
        <taxon>Caudoviricetes</taxon>
        <taxon>Crassvirales</taxon>
        <taxon>Steigviridae</taxon>
        <taxon>Asinivirinae</taxon>
        <taxon>Mahstovirus</taxon>
        <taxon>Mahstovirus faecalis</taxon>
    </lineage>
</organism>
<keyword evidence="3" id="KW-1185">Reference proteome</keyword>
<dbReference type="Proteomes" id="UP000593828">
    <property type="component" value="Segment"/>
</dbReference>
<accession>A0A7M1RV00</accession>